<gene>
    <name evidence="5" type="ORF">K435DRAFT_873691</name>
</gene>
<keyword evidence="3" id="KW-0349">Heme</keyword>
<evidence type="ECO:0000259" key="4">
    <source>
        <dbReference type="PROSITE" id="PS51007"/>
    </source>
</evidence>
<proteinExistence type="predicted"/>
<dbReference type="Proteomes" id="UP000297245">
    <property type="component" value="Unassembled WGS sequence"/>
</dbReference>
<name>A0A4S8KYV9_DENBC</name>
<dbReference type="GO" id="GO:0020037">
    <property type="term" value="F:heme binding"/>
    <property type="evidence" value="ECO:0007669"/>
    <property type="project" value="InterPro"/>
</dbReference>
<evidence type="ECO:0000256" key="1">
    <source>
        <dbReference type="ARBA" id="ARBA00022723"/>
    </source>
</evidence>
<keyword evidence="2 3" id="KW-0408">Iron</keyword>
<dbReference type="PROSITE" id="PS51007">
    <property type="entry name" value="CYTC"/>
    <property type="match status" value="1"/>
</dbReference>
<organism evidence="5 6">
    <name type="scientific">Dendrothele bispora (strain CBS 962.96)</name>
    <dbReference type="NCBI Taxonomy" id="1314807"/>
    <lineage>
        <taxon>Eukaryota</taxon>
        <taxon>Fungi</taxon>
        <taxon>Dikarya</taxon>
        <taxon>Basidiomycota</taxon>
        <taxon>Agaricomycotina</taxon>
        <taxon>Agaricomycetes</taxon>
        <taxon>Agaricomycetidae</taxon>
        <taxon>Agaricales</taxon>
        <taxon>Agaricales incertae sedis</taxon>
        <taxon>Dendrothele</taxon>
    </lineage>
</organism>
<dbReference type="InterPro" id="IPR009056">
    <property type="entry name" value="Cyt_c-like_dom"/>
</dbReference>
<sequence>MLSPSEATACTGKVANSFSHKISTSRLRRVFRKSSFATGDHTFSEDPCVESLGSQVVVCKGCQEAKLLDSRRGAEYYDGLWTKHKISCKPCHELVPGGYAEHPLLKGMVPQDDSSELTILCEIRRQAKLDSRSYKEHLKGKKAAVDHEVLEKLAQSFEIEPSGRYAYSVSRSSELYFSDVVLPYPRPGLMEVAVHESGDEICWDRSLGQQVYHQMQEDQTASTRRSFDGVSGTRHISRAGTILGHPTIELSSQRVVSVRDEYARFQEEHATPGAGSSSGQVNVREGQDPLNLLASIALQRLALESS</sequence>
<keyword evidence="6" id="KW-1185">Reference proteome</keyword>
<dbReference type="EMBL" id="ML179840">
    <property type="protein sequence ID" value="THU81103.1"/>
    <property type="molecule type" value="Genomic_DNA"/>
</dbReference>
<evidence type="ECO:0000256" key="3">
    <source>
        <dbReference type="PROSITE-ProRule" id="PRU00433"/>
    </source>
</evidence>
<keyword evidence="1 3" id="KW-0479">Metal-binding</keyword>
<accession>A0A4S8KYV9</accession>
<dbReference type="GO" id="GO:0046872">
    <property type="term" value="F:metal ion binding"/>
    <property type="evidence" value="ECO:0007669"/>
    <property type="project" value="UniProtKB-KW"/>
</dbReference>
<evidence type="ECO:0000313" key="6">
    <source>
        <dbReference type="Proteomes" id="UP000297245"/>
    </source>
</evidence>
<feature type="domain" description="Cytochrome c" evidence="4">
    <location>
        <begin position="68"/>
        <end position="158"/>
    </location>
</feature>
<reference evidence="5 6" key="1">
    <citation type="journal article" date="2019" name="Nat. Ecol. Evol.">
        <title>Megaphylogeny resolves global patterns of mushroom evolution.</title>
        <authorList>
            <person name="Varga T."/>
            <person name="Krizsan K."/>
            <person name="Foldi C."/>
            <person name="Dima B."/>
            <person name="Sanchez-Garcia M."/>
            <person name="Sanchez-Ramirez S."/>
            <person name="Szollosi G.J."/>
            <person name="Szarkandi J.G."/>
            <person name="Papp V."/>
            <person name="Albert L."/>
            <person name="Andreopoulos W."/>
            <person name="Angelini C."/>
            <person name="Antonin V."/>
            <person name="Barry K.W."/>
            <person name="Bougher N.L."/>
            <person name="Buchanan P."/>
            <person name="Buyck B."/>
            <person name="Bense V."/>
            <person name="Catcheside P."/>
            <person name="Chovatia M."/>
            <person name="Cooper J."/>
            <person name="Damon W."/>
            <person name="Desjardin D."/>
            <person name="Finy P."/>
            <person name="Geml J."/>
            <person name="Haridas S."/>
            <person name="Hughes K."/>
            <person name="Justo A."/>
            <person name="Karasinski D."/>
            <person name="Kautmanova I."/>
            <person name="Kiss B."/>
            <person name="Kocsube S."/>
            <person name="Kotiranta H."/>
            <person name="LaButti K.M."/>
            <person name="Lechner B.E."/>
            <person name="Liimatainen K."/>
            <person name="Lipzen A."/>
            <person name="Lukacs Z."/>
            <person name="Mihaltcheva S."/>
            <person name="Morgado L.N."/>
            <person name="Niskanen T."/>
            <person name="Noordeloos M.E."/>
            <person name="Ohm R.A."/>
            <person name="Ortiz-Santana B."/>
            <person name="Ovrebo C."/>
            <person name="Racz N."/>
            <person name="Riley R."/>
            <person name="Savchenko A."/>
            <person name="Shiryaev A."/>
            <person name="Soop K."/>
            <person name="Spirin V."/>
            <person name="Szebenyi C."/>
            <person name="Tomsovsky M."/>
            <person name="Tulloss R.E."/>
            <person name="Uehling J."/>
            <person name="Grigoriev I.V."/>
            <person name="Vagvolgyi C."/>
            <person name="Papp T."/>
            <person name="Martin F.M."/>
            <person name="Miettinen O."/>
            <person name="Hibbett D.S."/>
            <person name="Nagy L.G."/>
        </authorList>
    </citation>
    <scope>NUCLEOTIDE SEQUENCE [LARGE SCALE GENOMIC DNA]</scope>
    <source>
        <strain evidence="5 6">CBS 962.96</strain>
    </source>
</reference>
<evidence type="ECO:0000313" key="5">
    <source>
        <dbReference type="EMBL" id="THU81103.1"/>
    </source>
</evidence>
<protein>
    <recommendedName>
        <fullName evidence="4">Cytochrome c domain-containing protein</fullName>
    </recommendedName>
</protein>
<dbReference type="AlphaFoldDB" id="A0A4S8KYV9"/>
<dbReference type="GO" id="GO:0009055">
    <property type="term" value="F:electron transfer activity"/>
    <property type="evidence" value="ECO:0007669"/>
    <property type="project" value="InterPro"/>
</dbReference>
<evidence type="ECO:0000256" key="2">
    <source>
        <dbReference type="ARBA" id="ARBA00023004"/>
    </source>
</evidence>